<dbReference type="Gene3D" id="2.60.120.260">
    <property type="entry name" value="Galactose-binding domain-like"/>
    <property type="match status" value="2"/>
</dbReference>
<dbReference type="PANTHER" id="PTHR43308:SF5">
    <property type="entry name" value="S-LAYER PROTEIN _ PEPTIDOGLYCAN ENDO-BETA-N-ACETYLGLUCOSAMINIDASE"/>
    <property type="match status" value="1"/>
</dbReference>
<reference evidence="3 4" key="1">
    <citation type="journal article" date="2007" name="Int. J. Syst. Evol. Microbiol.">
        <title>Paenibacillus ginsengarvi sp. nov., isolated from soil from ginseng cultivation.</title>
        <authorList>
            <person name="Yoon M.H."/>
            <person name="Ten L.N."/>
            <person name="Im W.T."/>
        </authorList>
    </citation>
    <scope>NUCLEOTIDE SEQUENCE [LARGE SCALE GENOMIC DNA]</scope>
    <source>
        <strain evidence="3 4">KCTC 13059</strain>
    </source>
</reference>
<feature type="compositionally biased region" description="Gly residues" evidence="1">
    <location>
        <begin position="1128"/>
        <end position="1139"/>
    </location>
</feature>
<evidence type="ECO:0000313" key="4">
    <source>
        <dbReference type="Proteomes" id="UP000282311"/>
    </source>
</evidence>
<dbReference type="EMBL" id="RBAH01000002">
    <property type="protein sequence ID" value="RKN86221.1"/>
    <property type="molecule type" value="Genomic_DNA"/>
</dbReference>
<dbReference type="SUPFAM" id="SSF49785">
    <property type="entry name" value="Galactose-binding domain-like"/>
    <property type="match status" value="1"/>
</dbReference>
<organism evidence="3 4">
    <name type="scientific">Paenibacillus ginsengarvi</name>
    <dbReference type="NCBI Taxonomy" id="400777"/>
    <lineage>
        <taxon>Bacteria</taxon>
        <taxon>Bacillati</taxon>
        <taxon>Bacillota</taxon>
        <taxon>Bacilli</taxon>
        <taxon>Bacillales</taxon>
        <taxon>Paenibacillaceae</taxon>
        <taxon>Paenibacillus</taxon>
    </lineage>
</organism>
<dbReference type="Gene3D" id="2.130.10.10">
    <property type="entry name" value="YVTN repeat-like/Quinoprotein amine dehydrogenase"/>
    <property type="match status" value="1"/>
</dbReference>
<dbReference type="OrthoDB" id="843723at2"/>
<dbReference type="InterPro" id="IPR001119">
    <property type="entry name" value="SLH_dom"/>
</dbReference>
<dbReference type="SUPFAM" id="SSF50998">
    <property type="entry name" value="Quinoprotein alcohol dehydrogenase-like"/>
    <property type="match status" value="1"/>
</dbReference>
<dbReference type="PANTHER" id="PTHR43308">
    <property type="entry name" value="OUTER MEMBRANE PROTEIN ALPHA-RELATED"/>
    <property type="match status" value="1"/>
</dbReference>
<feature type="region of interest" description="Disordered" evidence="1">
    <location>
        <begin position="1119"/>
        <end position="1204"/>
    </location>
</feature>
<keyword evidence="4" id="KW-1185">Reference proteome</keyword>
<protein>
    <recommendedName>
        <fullName evidence="2">SLH domain-containing protein</fullName>
    </recommendedName>
</protein>
<gene>
    <name evidence="3" type="ORF">D7M11_04210</name>
</gene>
<feature type="domain" description="SLH" evidence="2">
    <location>
        <begin position="1523"/>
        <end position="1579"/>
    </location>
</feature>
<dbReference type="InterPro" id="IPR011047">
    <property type="entry name" value="Quinoprotein_ADH-like_sf"/>
</dbReference>
<dbReference type="PROSITE" id="PS51272">
    <property type="entry name" value="SLH"/>
    <property type="match status" value="3"/>
</dbReference>
<dbReference type="RefSeq" id="WP_120745912.1">
    <property type="nucleotide sequence ID" value="NZ_RBAH01000002.1"/>
</dbReference>
<comment type="caution">
    <text evidence="3">The sequence shown here is derived from an EMBL/GenBank/DDBJ whole genome shotgun (WGS) entry which is preliminary data.</text>
</comment>
<name>A0A3B0CMX1_9BACL</name>
<dbReference type="Proteomes" id="UP000282311">
    <property type="component" value="Unassembled WGS sequence"/>
</dbReference>
<dbReference type="InterPro" id="IPR008979">
    <property type="entry name" value="Galactose-bd-like_sf"/>
</dbReference>
<feature type="compositionally biased region" description="Polar residues" evidence="1">
    <location>
        <begin position="1166"/>
        <end position="1194"/>
    </location>
</feature>
<dbReference type="Pfam" id="PF00395">
    <property type="entry name" value="SLH"/>
    <property type="match status" value="3"/>
</dbReference>
<evidence type="ECO:0000313" key="3">
    <source>
        <dbReference type="EMBL" id="RKN86221.1"/>
    </source>
</evidence>
<dbReference type="InterPro" id="IPR015943">
    <property type="entry name" value="WD40/YVTN_repeat-like_dom_sf"/>
</dbReference>
<evidence type="ECO:0000259" key="2">
    <source>
        <dbReference type="PROSITE" id="PS51272"/>
    </source>
</evidence>
<feature type="domain" description="SLH" evidence="2">
    <location>
        <begin position="1457"/>
        <end position="1520"/>
    </location>
</feature>
<feature type="domain" description="SLH" evidence="2">
    <location>
        <begin position="1397"/>
        <end position="1456"/>
    </location>
</feature>
<dbReference type="SUPFAM" id="SSF63829">
    <property type="entry name" value="Calcium-dependent phosphotriesterase"/>
    <property type="match status" value="1"/>
</dbReference>
<evidence type="ECO:0000256" key="1">
    <source>
        <dbReference type="SAM" id="MobiDB-lite"/>
    </source>
</evidence>
<sequence>MNGAIPGWTVDATTATYGSIELSSTQARSGASSLLFQDKVSGTSPNGAFRMLSNSIKASAGDTVTFDVYVYKVAAADQSHGIQPVIHYYTAAGAEITPNAFVNYGNTAVPIGSWHKLTVSAKAPANTAYVKVGLYSGFPSLTKVYVDDANITVVPFTTPPQEQGPAASIVNPGFEAALDNSNIPGWSIAAGTSGEIGLDSNIVRSGLKSLHFKDTSTTAGLRVISSGVSVTPGASVMLKSNVYVINQTHNIVPEIRFYNTAGDPISVKQELFGSVTLGTNKWTEMRISSTVPAGTAYAKAALYSGDPSLTEAYFDDISLDVIPPEEPLNREYEAPVNLGPMVNVNLGQSGAIQTNAKGENEVYFVTNGLPGTFYALDAETGALKFKQDIPKTEATWAMTVGSDKNVYFAATGDGNLYRYVPAEKKVEALGYNTADNWVWDIEEIDGKIYGGTYNPDTHGKLFEYDIATKQFRNYGTVKSGQQYVRGIAVDEQYIYAGLGTTVQLFKVDRVTGEKTEIVIPGHTGVTNTIADVFKVKNKLFVSVSTVNMVVWDLETNTIDASFTYSNMISEPNPGNTDEIYYKDVSKLYKYNISTKKSTEIPLTVPLPDTTRVKDMTWIQLKSGEKAGKTVLAMVTQYGEYMLYDPTDHWLSFVELAIEPQPVRIQGIERGFDGRLYFGGYQRGMSIYNPFTNKIDVNVSSFAQPEGIGFMNNKVYYGTYVSAIMYSYDPAEPVLLNKNPKYEYKVSHQDRPFAITSGDNKLFVGTVPDYGFLGGALAIYDEATDTWKQYNHEQVVKNQSIIGLAYKDGLLYGGTTVWGGLGIEPSEPQAKIFVWDVANERKIDEITLNIPGIDEAPRMIGELSFGPDGLLWGAVDGTIFAMDVQTKQIVKSKMIQPSTYSTSKWMPFHLRWAPDGMLYTTLSRKIIAVDPETLKYKIIVNDFLNSMTIGIDGSIFYAPDAGVSLSRIAVPETDATLAAITVNGTVLEGFSPGVLEYTAAIPANANIQAMATEALATISKETIQDSKQTIIRVTAKDGKSKLEYKINHRSTPTPTPLEQAIEKAKAAIADLPAVITLADKPSVVAARAAVAEAISKGALDTDITNLSVLITAEAAIAQLEKSPENPSPGTGGNGSGGGDNGSTTPGTGNGGDNGSTTPGADHGGDNGSTTPGAGNDGENGSTTPPAGNSGNNGSITPPAGTGSGNAIQEQKHIVGSNELQKAAVNGKVEVAIPPNANQIALPAAQALEALGQNQLAIVTDQFKLNIPPDLLKQLVGNLSKETLENGMIELKMDVLPQSESEKLIGLLQSSEQASIKLFGAVIDFGLSFVGKNGEKTGLSEFSEPITLHLNVDSAANPNLAGVYFIADDSSLTYIGGDIRGGVLSVSLHHFSKYAVLEYKKSYADVSASHWAIDVIEGLTAKHVISGTSSSTFEPDRAITRAEFTSLLVKAMKLTNPPGPHTFADVAKGSWYEQPISIAVQTGIANGKSDTVFDPNGSITRQEMVAMMMRAYAIQKGVKLDGSLASAFSDESAVAPWAVEYVRAAASFQLIQGREAGAFVPQGISTRAEAAAIIQRILQKQ</sequence>
<dbReference type="InterPro" id="IPR051465">
    <property type="entry name" value="Cell_Envelope_Struct_Comp"/>
</dbReference>
<proteinExistence type="predicted"/>
<accession>A0A3B0CMX1</accession>